<evidence type="ECO:0000313" key="3">
    <source>
        <dbReference type="Proteomes" id="UP001642484"/>
    </source>
</evidence>
<organism evidence="2 3">
    <name type="scientific">Durusdinium trenchii</name>
    <dbReference type="NCBI Taxonomy" id="1381693"/>
    <lineage>
        <taxon>Eukaryota</taxon>
        <taxon>Sar</taxon>
        <taxon>Alveolata</taxon>
        <taxon>Dinophyceae</taxon>
        <taxon>Suessiales</taxon>
        <taxon>Symbiodiniaceae</taxon>
        <taxon>Durusdinium</taxon>
    </lineage>
</organism>
<comment type="caution">
    <text evidence="2">The sequence shown here is derived from an EMBL/GenBank/DDBJ whole genome shotgun (WGS) entry which is preliminary data.</text>
</comment>
<dbReference type="EMBL" id="CAXAMN010016469">
    <property type="protein sequence ID" value="CAK9048305.1"/>
    <property type="molecule type" value="Genomic_DNA"/>
</dbReference>
<accession>A0ABP0MDS6</accession>
<dbReference type="EMBL" id="CAXAMN010016447">
    <property type="protein sequence ID" value="CAK9048256.1"/>
    <property type="molecule type" value="Genomic_DNA"/>
</dbReference>
<keyword evidence="3" id="KW-1185">Reference proteome</keyword>
<sequence>MLSFGTRMESFAWLECKNFHAGSQNKMMLRKLKDQAKRYVEALGPGAVVFAAGATEKVKMALAKFGVAALDGSSIRRSKSQGPRFISGPSAEFWCLPRQSPKPGRKKNTFF</sequence>
<proteinExistence type="predicted"/>
<gene>
    <name evidence="1" type="ORF">CCMP2556_LOCUS24877</name>
    <name evidence="2" type="ORF">CCMP2556_LOCUS24891</name>
</gene>
<evidence type="ECO:0008006" key="4">
    <source>
        <dbReference type="Google" id="ProtNLM"/>
    </source>
</evidence>
<name>A0ABP0MDS6_9DINO</name>
<evidence type="ECO:0000313" key="2">
    <source>
        <dbReference type="EMBL" id="CAK9048305.1"/>
    </source>
</evidence>
<evidence type="ECO:0000313" key="1">
    <source>
        <dbReference type="EMBL" id="CAK9048256.1"/>
    </source>
</evidence>
<dbReference type="Proteomes" id="UP001642484">
    <property type="component" value="Unassembled WGS sequence"/>
</dbReference>
<reference evidence="2 3" key="1">
    <citation type="submission" date="2024-02" db="EMBL/GenBank/DDBJ databases">
        <authorList>
            <person name="Chen Y."/>
            <person name="Shah S."/>
            <person name="Dougan E. K."/>
            <person name="Thang M."/>
            <person name="Chan C."/>
        </authorList>
    </citation>
    <scope>NUCLEOTIDE SEQUENCE [LARGE SCALE GENOMIC DNA]</scope>
</reference>
<protein>
    <recommendedName>
        <fullName evidence="4">CDAN1-interacting nuclease 1</fullName>
    </recommendedName>
</protein>